<feature type="compositionally biased region" description="Basic residues" evidence="2">
    <location>
        <begin position="519"/>
        <end position="535"/>
    </location>
</feature>
<proteinExistence type="inferred from homology"/>
<feature type="compositionally biased region" description="Basic and acidic residues" evidence="2">
    <location>
        <begin position="350"/>
        <end position="364"/>
    </location>
</feature>
<evidence type="ECO:0000313" key="4">
    <source>
        <dbReference type="Proteomes" id="UP000549394"/>
    </source>
</evidence>
<dbReference type="OrthoDB" id="207081at2759"/>
<protein>
    <recommendedName>
        <fullName evidence="1">Dipeptidase</fullName>
        <ecNumber evidence="1">3.4.13.19</ecNumber>
    </recommendedName>
</protein>
<dbReference type="PROSITE" id="PS51419">
    <property type="entry name" value="RAB"/>
    <property type="match status" value="1"/>
</dbReference>
<dbReference type="InterPro" id="IPR027417">
    <property type="entry name" value="P-loop_NTPase"/>
</dbReference>
<comment type="subunit">
    <text evidence="1">Homodimer; disulfide-linked.</text>
</comment>
<dbReference type="PROSITE" id="PS00869">
    <property type="entry name" value="RENAL_DIPEPTIDASE_1"/>
    <property type="match status" value="1"/>
</dbReference>
<organism evidence="3 4">
    <name type="scientific">Dimorphilus gyrociliatus</name>
    <dbReference type="NCBI Taxonomy" id="2664684"/>
    <lineage>
        <taxon>Eukaryota</taxon>
        <taxon>Metazoa</taxon>
        <taxon>Spiralia</taxon>
        <taxon>Lophotrochozoa</taxon>
        <taxon>Annelida</taxon>
        <taxon>Polychaeta</taxon>
        <taxon>Polychaeta incertae sedis</taxon>
        <taxon>Dinophilidae</taxon>
        <taxon>Dimorphilus</taxon>
    </lineage>
</organism>
<dbReference type="EC" id="3.4.13.19" evidence="1"/>
<dbReference type="InterPro" id="IPR008257">
    <property type="entry name" value="Pept_M19"/>
</dbReference>
<sequence length="966" mass="108404">MSTFFKRILGDGNNSKVNDASKTNAPTPMVASLQRKFAKGVQYNMKIVIKGDRNVGKTALFERLQGKKFREEYIPTDEIQVTCIQWNYKATDDVVKVEVWDVVDKGKPKKKTDSLKLSNNSIDELEEPCLDADFIDVFKGSHGVILMLDVTKSWTFGYVEREIVKIPDRIPILVLANHRDMGHHRTVSQDSIKTFLEDFERSRPEGSAQIRYAEASMKNGFGLKYLHKFFNLPFLQLQKESLLTQLETNRREFDATVHELNAYGESELQNYDLFIEQCQGTGKKPKECVPDTSIKMAPPAKPIPGMQLNISSSAPSPPTLSITPATTPIQSPPSTSTNFVSKLFKKIQKEEIETPPKESIKEAEASTSSQSPEESVKNIEEFVPEEGIDANFLADTNEKSAKIDSGKDEESDDADEKANPLVAGFQEDIDSEEDSVPSRVSKVQDIQLSSDEDDLNKLKVEEDINDSSVNVEEVSSESKGIELTEADVDFLDKQFLCETPSNEPSTTVRTTPSPQEQSKKKKKDKKDKKKRKSKKSNKDNGAKESDESKKQKNKELDDYEKFLADGEGGESNGYECLCDLEHCVKGANAWSSESIERAKHVLERYPLIDGHNDLPMVYRRRVNNRVDLINLEEDVNPQWGASHTDIPRMRQGKMGAQFWSAFVSCTSQYKDALRLTIEQIDVVHRMTEKYPNHFKMVTSADEIEEAFSNGLMGSLIGVEGGHSMDNSLAVLRQFYSLGVRYMTITHSCNTPWADASPADDNGPEHDGLTDWGQLVVKEMNRLGMLVDLSHVSTRLMETAFNITKAPVIFSHSCVYAICNTHRNVRDHILDKLKENGGILMITFVRYFLGCAPANRNPDVKLVADHIDYVKNRIGADYVGLGGDYDGMAGAPDGLEDVSKYPNLFAELAERGWTDTELEKLAGRNLIRVLRKVEEVRNQLAGEGVRPIDQIIPESALANRTECRTSF</sequence>
<dbReference type="AlphaFoldDB" id="A0A7I8W3U0"/>
<dbReference type="Pfam" id="PF08477">
    <property type="entry name" value="Roc"/>
    <property type="match status" value="1"/>
</dbReference>
<keyword evidence="1" id="KW-1015">Disulfide bond</keyword>
<dbReference type="SUPFAM" id="SSF52540">
    <property type="entry name" value="P-loop containing nucleoside triphosphate hydrolases"/>
    <property type="match status" value="1"/>
</dbReference>
<feature type="region of interest" description="Disordered" evidence="2">
    <location>
        <begin position="350"/>
        <end position="482"/>
    </location>
</feature>
<keyword evidence="1" id="KW-0378">Hydrolase</keyword>
<keyword evidence="1" id="KW-0482">Metalloprotease</keyword>
<dbReference type="GO" id="GO:0006508">
    <property type="term" value="P:proteolysis"/>
    <property type="evidence" value="ECO:0007669"/>
    <property type="project" value="UniProtKB-KW"/>
</dbReference>
<comment type="catalytic activity">
    <reaction evidence="1">
        <text>an L-aminoacyl-L-amino acid + H2O = 2 an L-alpha-amino acid</text>
        <dbReference type="Rhea" id="RHEA:48940"/>
        <dbReference type="ChEBI" id="CHEBI:15377"/>
        <dbReference type="ChEBI" id="CHEBI:59869"/>
        <dbReference type="ChEBI" id="CHEBI:77460"/>
        <dbReference type="EC" id="3.4.13.19"/>
    </reaction>
</comment>
<dbReference type="SUPFAM" id="SSF51556">
    <property type="entry name" value="Metallo-dependent hydrolases"/>
    <property type="match status" value="1"/>
</dbReference>
<keyword evidence="1" id="KW-0325">Glycoprotein</keyword>
<dbReference type="InterPro" id="IPR032466">
    <property type="entry name" value="Metal_Hydrolase"/>
</dbReference>
<dbReference type="Pfam" id="PF01244">
    <property type="entry name" value="Peptidase_M19"/>
    <property type="match status" value="1"/>
</dbReference>
<feature type="compositionally biased region" description="Basic and acidic residues" evidence="2">
    <location>
        <begin position="536"/>
        <end position="553"/>
    </location>
</feature>
<keyword evidence="4" id="KW-1185">Reference proteome</keyword>
<keyword evidence="1" id="KW-0645">Protease</keyword>
<comment type="caution">
    <text evidence="3">The sequence shown here is derived from an EMBL/GenBank/DDBJ whole genome shotgun (WGS) entry which is preliminary data.</text>
</comment>
<dbReference type="PRINTS" id="PR00449">
    <property type="entry name" value="RASTRNSFRMNG"/>
</dbReference>
<reference evidence="3 4" key="1">
    <citation type="submission" date="2020-08" db="EMBL/GenBank/DDBJ databases">
        <authorList>
            <person name="Hejnol A."/>
        </authorList>
    </citation>
    <scope>NUCLEOTIDE SEQUENCE [LARGE SCALE GENOMIC DNA]</scope>
</reference>
<keyword evidence="1" id="KW-0479">Metal-binding</keyword>
<feature type="compositionally biased region" description="Polar residues" evidence="2">
    <location>
        <begin position="499"/>
        <end position="516"/>
    </location>
</feature>
<comment type="similarity">
    <text evidence="1">Belongs to the metallo-dependent hydrolases superfamily. Peptidase M19 family.</text>
</comment>
<dbReference type="GO" id="GO:0098552">
    <property type="term" value="C:side of membrane"/>
    <property type="evidence" value="ECO:0007669"/>
    <property type="project" value="UniProtKB-KW"/>
</dbReference>
<dbReference type="PANTHER" id="PTHR10443:SF12">
    <property type="entry name" value="DIPEPTIDASE"/>
    <property type="match status" value="1"/>
</dbReference>
<dbReference type="GO" id="GO:0070573">
    <property type="term" value="F:metallodipeptidase activity"/>
    <property type="evidence" value="ECO:0007669"/>
    <property type="project" value="InterPro"/>
</dbReference>
<dbReference type="FunFam" id="3.20.20.140:FF:000030">
    <property type="entry name" value="Dipeptidase"/>
    <property type="match status" value="1"/>
</dbReference>
<feature type="compositionally biased region" description="Basic and acidic residues" evidence="2">
    <location>
        <begin position="396"/>
        <end position="408"/>
    </location>
</feature>
<comment type="cofactor">
    <cofactor evidence="1">
        <name>Zn(2+)</name>
        <dbReference type="ChEBI" id="CHEBI:29105"/>
    </cofactor>
</comment>
<dbReference type="Gene3D" id="3.20.20.140">
    <property type="entry name" value="Metal-dependent hydrolases"/>
    <property type="match status" value="1"/>
</dbReference>
<name>A0A7I8W3U0_9ANNE</name>
<comment type="subcellular location">
    <subcellularLocation>
        <location evidence="1">Membrane</location>
        <topology evidence="1">Lipid-anchor</topology>
        <topology evidence="1">GPI-anchor</topology>
    </subcellularLocation>
</comment>
<dbReference type="Gene3D" id="3.40.50.300">
    <property type="entry name" value="P-loop containing nucleotide triphosphate hydrolases"/>
    <property type="match status" value="1"/>
</dbReference>
<keyword evidence="1" id="KW-0336">GPI-anchor</keyword>
<evidence type="ECO:0000313" key="3">
    <source>
        <dbReference type="EMBL" id="CAD5123231.1"/>
    </source>
</evidence>
<feature type="region of interest" description="Disordered" evidence="2">
    <location>
        <begin position="302"/>
        <end position="337"/>
    </location>
</feature>
<keyword evidence="1" id="KW-0449">Lipoprotein</keyword>
<keyword evidence="1" id="KW-0862">Zinc</keyword>
<gene>
    <name evidence="3" type="ORF">DGYR_LOCUS10931</name>
</gene>
<accession>A0A7I8W3U0</accession>
<feature type="region of interest" description="Disordered" evidence="2">
    <location>
        <begin position="494"/>
        <end position="553"/>
    </location>
</feature>
<dbReference type="CDD" id="cd01301">
    <property type="entry name" value="rDP_like"/>
    <property type="match status" value="1"/>
</dbReference>
<keyword evidence="1" id="KW-0224">Dipeptidase</keyword>
<dbReference type="SMART" id="SM00175">
    <property type="entry name" value="RAB"/>
    <property type="match status" value="1"/>
</dbReference>
<dbReference type="PROSITE" id="PS51365">
    <property type="entry name" value="RENAL_DIPEPTIDASE_2"/>
    <property type="match status" value="1"/>
</dbReference>
<dbReference type="InterPro" id="IPR000180">
    <property type="entry name" value="Dipep_AS"/>
</dbReference>
<dbReference type="Proteomes" id="UP000549394">
    <property type="component" value="Unassembled WGS sequence"/>
</dbReference>
<dbReference type="GO" id="GO:0046872">
    <property type="term" value="F:metal ion binding"/>
    <property type="evidence" value="ECO:0007669"/>
    <property type="project" value="UniProtKB-UniRule"/>
</dbReference>
<evidence type="ECO:0000256" key="1">
    <source>
        <dbReference type="RuleBase" id="RU341113"/>
    </source>
</evidence>
<dbReference type="PANTHER" id="PTHR10443">
    <property type="entry name" value="MICROSOMAL DIPEPTIDASE"/>
    <property type="match status" value="1"/>
</dbReference>
<feature type="compositionally biased region" description="Low complexity" evidence="2">
    <location>
        <begin position="321"/>
        <end position="337"/>
    </location>
</feature>
<keyword evidence="1" id="KW-0472">Membrane</keyword>
<dbReference type="EMBL" id="CAJFCJ010000019">
    <property type="protein sequence ID" value="CAD5123231.1"/>
    <property type="molecule type" value="Genomic_DNA"/>
</dbReference>
<evidence type="ECO:0000256" key="2">
    <source>
        <dbReference type="SAM" id="MobiDB-lite"/>
    </source>
</evidence>